<protein>
    <recommendedName>
        <fullName evidence="8">ABC transmembrane type-1 domain-containing protein</fullName>
    </recommendedName>
</protein>
<keyword evidence="2 7" id="KW-0813">Transport</keyword>
<dbReference type="GO" id="GO:0055085">
    <property type="term" value="P:transmembrane transport"/>
    <property type="evidence" value="ECO:0007669"/>
    <property type="project" value="InterPro"/>
</dbReference>
<evidence type="ECO:0000313" key="10">
    <source>
        <dbReference type="Proteomes" id="UP000177268"/>
    </source>
</evidence>
<comment type="caution">
    <text evidence="9">The sequence shown here is derived from an EMBL/GenBank/DDBJ whole genome shotgun (WGS) entry which is preliminary data.</text>
</comment>
<evidence type="ECO:0000259" key="8">
    <source>
        <dbReference type="PROSITE" id="PS50928"/>
    </source>
</evidence>
<dbReference type="Proteomes" id="UP000177268">
    <property type="component" value="Unassembled WGS sequence"/>
</dbReference>
<feature type="transmembrane region" description="Helical" evidence="7">
    <location>
        <begin position="127"/>
        <end position="147"/>
    </location>
</feature>
<evidence type="ECO:0000256" key="3">
    <source>
        <dbReference type="ARBA" id="ARBA00022475"/>
    </source>
</evidence>
<dbReference type="PROSITE" id="PS50928">
    <property type="entry name" value="ABC_TM1"/>
    <property type="match status" value="1"/>
</dbReference>
<dbReference type="Pfam" id="PF00528">
    <property type="entry name" value="BPD_transp_1"/>
    <property type="match status" value="1"/>
</dbReference>
<feature type="transmembrane region" description="Helical" evidence="7">
    <location>
        <begin position="224"/>
        <end position="245"/>
    </location>
</feature>
<reference evidence="9 10" key="1">
    <citation type="journal article" date="2016" name="Nat. Commun.">
        <title>Thousands of microbial genomes shed light on interconnected biogeochemical processes in an aquifer system.</title>
        <authorList>
            <person name="Anantharaman K."/>
            <person name="Brown C.T."/>
            <person name="Hug L.A."/>
            <person name="Sharon I."/>
            <person name="Castelle C.J."/>
            <person name="Probst A.J."/>
            <person name="Thomas B.C."/>
            <person name="Singh A."/>
            <person name="Wilkins M.J."/>
            <person name="Karaoz U."/>
            <person name="Brodie E.L."/>
            <person name="Williams K.H."/>
            <person name="Hubbard S.S."/>
            <person name="Banfield J.F."/>
        </authorList>
    </citation>
    <scope>NUCLEOTIDE SEQUENCE [LARGE SCALE GENOMIC DNA]</scope>
</reference>
<name>A0A1F5ZHI5_9BACT</name>
<dbReference type="STRING" id="1798370.A2Z00_05020"/>
<keyword evidence="6 7" id="KW-0472">Membrane</keyword>
<dbReference type="PANTHER" id="PTHR30151:SF0">
    <property type="entry name" value="ABC TRANSPORTER PERMEASE PROTEIN MJ0413-RELATED"/>
    <property type="match status" value="1"/>
</dbReference>
<feature type="transmembrane region" description="Helical" evidence="7">
    <location>
        <begin position="100"/>
        <end position="121"/>
    </location>
</feature>
<keyword evidence="3" id="KW-1003">Cell membrane</keyword>
<evidence type="ECO:0000256" key="2">
    <source>
        <dbReference type="ARBA" id="ARBA00022448"/>
    </source>
</evidence>
<comment type="similarity">
    <text evidence="7">Belongs to the binding-protein-dependent transport system permease family.</text>
</comment>
<feature type="transmembrane region" description="Helical" evidence="7">
    <location>
        <begin position="167"/>
        <end position="197"/>
    </location>
</feature>
<accession>A0A1F5ZHI5</accession>
<sequence length="255" mass="28747">MSTIHDHRERMLYSILGPLILIAIWIFINKCNLVNSIYLPPLEDVIKRTISFLLGDGVYAIFITLYRTLFSLLIAGLLAIPLGLFLGFNKKAYAFSEVTIDFFRSVPATAFFPIFLLFFGVGDMAKIAISAFVVFWILLVNTIYGVWESSETRLKVAKVFKASQYKIFTNVIIFDALPQILIGVRLSISIALVITIVSEMFIGTQHGLGKVIYDSYVSYDTTQLFATIFVVGVLGYAINKLFIVVERKMTHWVGK</sequence>
<feature type="transmembrane region" description="Helical" evidence="7">
    <location>
        <begin position="58"/>
        <end position="88"/>
    </location>
</feature>
<dbReference type="PANTHER" id="PTHR30151">
    <property type="entry name" value="ALKANE SULFONATE ABC TRANSPORTER-RELATED, MEMBRANE SUBUNIT"/>
    <property type="match status" value="1"/>
</dbReference>
<organism evidence="9 10">
    <name type="scientific">Candidatus Gottesmanbacteria bacterium RBG_13_45_10</name>
    <dbReference type="NCBI Taxonomy" id="1798370"/>
    <lineage>
        <taxon>Bacteria</taxon>
        <taxon>Candidatus Gottesmaniibacteriota</taxon>
    </lineage>
</organism>
<keyword evidence="5 7" id="KW-1133">Transmembrane helix</keyword>
<feature type="transmembrane region" description="Helical" evidence="7">
    <location>
        <begin position="12"/>
        <end position="38"/>
    </location>
</feature>
<evidence type="ECO:0000256" key="1">
    <source>
        <dbReference type="ARBA" id="ARBA00004651"/>
    </source>
</evidence>
<evidence type="ECO:0000256" key="7">
    <source>
        <dbReference type="RuleBase" id="RU363032"/>
    </source>
</evidence>
<evidence type="ECO:0000256" key="6">
    <source>
        <dbReference type="ARBA" id="ARBA00023136"/>
    </source>
</evidence>
<gene>
    <name evidence="9" type="ORF">A2Z00_05020</name>
</gene>
<keyword evidence="4 7" id="KW-0812">Transmembrane</keyword>
<evidence type="ECO:0000256" key="5">
    <source>
        <dbReference type="ARBA" id="ARBA00022989"/>
    </source>
</evidence>
<dbReference type="EMBL" id="MFIZ01000024">
    <property type="protein sequence ID" value="OGG11567.1"/>
    <property type="molecule type" value="Genomic_DNA"/>
</dbReference>
<dbReference type="InterPro" id="IPR000515">
    <property type="entry name" value="MetI-like"/>
</dbReference>
<evidence type="ECO:0000256" key="4">
    <source>
        <dbReference type="ARBA" id="ARBA00022692"/>
    </source>
</evidence>
<dbReference type="Gene3D" id="1.10.3720.10">
    <property type="entry name" value="MetI-like"/>
    <property type="match status" value="1"/>
</dbReference>
<feature type="domain" description="ABC transmembrane type-1" evidence="8">
    <location>
        <begin position="61"/>
        <end position="246"/>
    </location>
</feature>
<proteinExistence type="inferred from homology"/>
<dbReference type="CDD" id="cd06261">
    <property type="entry name" value="TM_PBP2"/>
    <property type="match status" value="1"/>
</dbReference>
<comment type="subcellular location">
    <subcellularLocation>
        <location evidence="1 7">Cell membrane</location>
        <topology evidence="1 7">Multi-pass membrane protein</topology>
    </subcellularLocation>
</comment>
<dbReference type="AlphaFoldDB" id="A0A1F5ZHI5"/>
<dbReference type="GO" id="GO:0005886">
    <property type="term" value="C:plasma membrane"/>
    <property type="evidence" value="ECO:0007669"/>
    <property type="project" value="UniProtKB-SubCell"/>
</dbReference>
<dbReference type="SUPFAM" id="SSF161098">
    <property type="entry name" value="MetI-like"/>
    <property type="match status" value="1"/>
</dbReference>
<dbReference type="InterPro" id="IPR035906">
    <property type="entry name" value="MetI-like_sf"/>
</dbReference>
<evidence type="ECO:0000313" key="9">
    <source>
        <dbReference type="EMBL" id="OGG11567.1"/>
    </source>
</evidence>